<dbReference type="OrthoDB" id="189843at2"/>
<dbReference type="AlphaFoldDB" id="T0DD98"/>
<dbReference type="Proteomes" id="UP000829401">
    <property type="component" value="Chromosome"/>
</dbReference>
<reference evidence="2" key="1">
    <citation type="journal article" date="2022" name="G3 (Bethesda)">
        <title>Unveiling the complete genome sequence of Alicyclobacillus acidoterrestris DSM 3922T, a taint-producing strain.</title>
        <authorList>
            <person name="Leonardo I.C."/>
            <person name="Barreto Crespo M.T."/>
            <person name="Gaspar F.B."/>
        </authorList>
    </citation>
    <scope>NUCLEOTIDE SEQUENCE [LARGE SCALE GENOMIC DNA]</scope>
    <source>
        <strain evidence="2">DSM 3922</strain>
    </source>
</reference>
<evidence type="ECO:0000313" key="1">
    <source>
        <dbReference type="EMBL" id="UNO47967.1"/>
    </source>
</evidence>
<dbReference type="STRING" id="1356854.N007_05570"/>
<dbReference type="RefSeq" id="WP_021296157.1">
    <property type="nucleotide sequence ID" value="NZ_AURB01000124.1"/>
</dbReference>
<dbReference type="REBASE" id="601051">
    <property type="entry name" value="M.Aac3922ORF14935P"/>
</dbReference>
<evidence type="ECO:0000313" key="2">
    <source>
        <dbReference type="Proteomes" id="UP000829401"/>
    </source>
</evidence>
<proteinExistence type="predicted"/>
<sequence>MQGQDVLFSSASIEWGTPQHIFDALDAEFHFTLDAAANVHNHKCDKWYGTQSDGTFIDGLAQDWSGETIWLNPPYQRNVIDKWAHKAYTSARDNGTTVVLLLPARLDVKWWNKYCVYAPEIRFVEGRIRFEQEGKYNSATFPSAIVIFRGGVSDVPYQCVKLWKQPKYTCVTQWKQPKGMMV</sequence>
<dbReference type="KEGG" id="aaco:K1I37_14935"/>
<keyword evidence="2" id="KW-1185">Reference proteome</keyword>
<dbReference type="eggNOG" id="ENOG502Z8BH">
    <property type="taxonomic scope" value="Bacteria"/>
</dbReference>
<dbReference type="REBASE" id="70861">
    <property type="entry name" value="M.Aac49025ORF5570P"/>
</dbReference>
<protein>
    <submittedName>
        <fullName evidence="1">Phage N-6-adenine-methyltransferase</fullName>
    </submittedName>
</protein>
<dbReference type="EMBL" id="CP080467">
    <property type="protein sequence ID" value="UNO47967.1"/>
    <property type="molecule type" value="Genomic_DNA"/>
</dbReference>
<dbReference type="GO" id="GO:0009307">
    <property type="term" value="P:DNA restriction-modification system"/>
    <property type="evidence" value="ECO:0007669"/>
    <property type="project" value="InterPro"/>
</dbReference>
<accession>T0DD98</accession>
<dbReference type="Pfam" id="PF05869">
    <property type="entry name" value="Dam"/>
    <property type="match status" value="1"/>
</dbReference>
<accession>A0A9E6ZEA0</accession>
<name>T0DD98_ALIAG</name>
<dbReference type="GO" id="GO:0009007">
    <property type="term" value="F:site-specific DNA-methyltransferase (adenine-specific) activity"/>
    <property type="evidence" value="ECO:0007669"/>
    <property type="project" value="InterPro"/>
</dbReference>
<dbReference type="InterPro" id="IPR008593">
    <property type="entry name" value="Dam_MeTrfase"/>
</dbReference>
<dbReference type="GO" id="GO:0003677">
    <property type="term" value="F:DNA binding"/>
    <property type="evidence" value="ECO:0007669"/>
    <property type="project" value="InterPro"/>
</dbReference>
<organism evidence="1 2">
    <name type="scientific">Alicyclobacillus acidoterrestris (strain ATCC 49025 / DSM 3922 / CIP 106132 / NCIMB 13137 / GD3B)</name>
    <dbReference type="NCBI Taxonomy" id="1356854"/>
    <lineage>
        <taxon>Bacteria</taxon>
        <taxon>Bacillati</taxon>
        <taxon>Bacillota</taxon>
        <taxon>Bacilli</taxon>
        <taxon>Bacillales</taxon>
        <taxon>Alicyclobacillaceae</taxon>
        <taxon>Alicyclobacillus</taxon>
    </lineage>
</organism>
<gene>
    <name evidence="1" type="ORF">K1I37_14935</name>
</gene>